<feature type="domain" description="Katanin p80 subunit C-terminal" evidence="4">
    <location>
        <begin position="2"/>
        <end position="97"/>
    </location>
</feature>
<dbReference type="PANTHER" id="PTHR19845:SF0">
    <property type="entry name" value="KATANIN P80 WD40 REPEAT-CONTAINING SUBUNIT B1"/>
    <property type="match status" value="1"/>
</dbReference>
<dbReference type="GO" id="GO:0008017">
    <property type="term" value="F:microtubule binding"/>
    <property type="evidence" value="ECO:0007669"/>
    <property type="project" value="InterPro"/>
</dbReference>
<dbReference type="OrthoDB" id="10251605at2759"/>
<reference evidence="5 6" key="1">
    <citation type="journal article" date="2019" name="Sci. Rep.">
        <title>Orb-weaving spider Araneus ventricosus genome elucidates the spidroin gene catalogue.</title>
        <authorList>
            <person name="Kono N."/>
            <person name="Nakamura H."/>
            <person name="Ohtoshi R."/>
            <person name="Moran D.A.P."/>
            <person name="Shinohara A."/>
            <person name="Yoshida Y."/>
            <person name="Fujiwara M."/>
            <person name="Mori M."/>
            <person name="Tomita M."/>
            <person name="Arakawa K."/>
        </authorList>
    </citation>
    <scope>NUCLEOTIDE SEQUENCE [LARGE SCALE GENOMIC DNA]</scope>
</reference>
<protein>
    <submittedName>
        <fullName evidence="5">Katanin p80 WD40 repeat-containing subunit B1</fullName>
    </submittedName>
</protein>
<comment type="caution">
    <text evidence="5">The sequence shown here is derived from an EMBL/GenBank/DDBJ whole genome shotgun (WGS) entry which is preliminary data.</text>
</comment>
<evidence type="ECO:0000256" key="1">
    <source>
        <dbReference type="ARBA" id="ARBA00004245"/>
    </source>
</evidence>
<accession>A0A4Y2MMC5</accession>
<evidence type="ECO:0000256" key="3">
    <source>
        <dbReference type="ARBA" id="ARBA00023212"/>
    </source>
</evidence>
<dbReference type="EMBL" id="BGPR01123391">
    <property type="protein sequence ID" value="GBN26796.1"/>
    <property type="molecule type" value="Genomic_DNA"/>
</dbReference>
<evidence type="ECO:0000313" key="5">
    <source>
        <dbReference type="EMBL" id="GBN26796.1"/>
    </source>
</evidence>
<dbReference type="PANTHER" id="PTHR19845">
    <property type="entry name" value="KATANIN P80 SUBUNIT"/>
    <property type="match status" value="1"/>
</dbReference>
<gene>
    <name evidence="5" type="primary">KATNB1_0</name>
    <name evidence="5" type="ORF">AVEN_4304_1</name>
</gene>
<feature type="non-terminal residue" evidence="5">
    <location>
        <position position="1"/>
    </location>
</feature>
<dbReference type="InterPro" id="IPR028021">
    <property type="entry name" value="Katanin_C-terminal"/>
</dbReference>
<evidence type="ECO:0000256" key="2">
    <source>
        <dbReference type="ARBA" id="ARBA00022490"/>
    </source>
</evidence>
<comment type="subcellular location">
    <subcellularLocation>
        <location evidence="1">Cytoplasm</location>
        <location evidence="1">Cytoskeleton</location>
    </subcellularLocation>
</comment>
<name>A0A4Y2MMC5_ARAVE</name>
<dbReference type="Proteomes" id="UP000499080">
    <property type="component" value="Unassembled WGS sequence"/>
</dbReference>
<keyword evidence="6" id="KW-1185">Reference proteome</keyword>
<keyword evidence="3" id="KW-0206">Cytoskeleton</keyword>
<dbReference type="Pfam" id="PF13925">
    <property type="entry name" value="Katanin_con80"/>
    <property type="match status" value="1"/>
</dbReference>
<sequence length="106" mass="11905">VAAETAVSMNDPAVLVDYLSVLNRRQDLWTLDLCQILLPSIQDLVQSKYETYMTVGCSSVKLILQKFGNVIKSNIDAPPRIGVDLCGEERLVLKNSYSFKYLDYVS</sequence>
<dbReference type="GO" id="GO:0007019">
    <property type="term" value="P:microtubule depolymerization"/>
    <property type="evidence" value="ECO:0007669"/>
    <property type="project" value="TreeGrafter"/>
</dbReference>
<proteinExistence type="predicted"/>
<dbReference type="GO" id="GO:0008352">
    <property type="term" value="C:katanin complex"/>
    <property type="evidence" value="ECO:0007669"/>
    <property type="project" value="TreeGrafter"/>
</dbReference>
<organism evidence="5 6">
    <name type="scientific">Araneus ventricosus</name>
    <name type="common">Orbweaver spider</name>
    <name type="synonym">Epeira ventricosa</name>
    <dbReference type="NCBI Taxonomy" id="182803"/>
    <lineage>
        <taxon>Eukaryota</taxon>
        <taxon>Metazoa</taxon>
        <taxon>Ecdysozoa</taxon>
        <taxon>Arthropoda</taxon>
        <taxon>Chelicerata</taxon>
        <taxon>Arachnida</taxon>
        <taxon>Araneae</taxon>
        <taxon>Araneomorphae</taxon>
        <taxon>Entelegynae</taxon>
        <taxon>Araneoidea</taxon>
        <taxon>Araneidae</taxon>
        <taxon>Araneus</taxon>
    </lineage>
</organism>
<dbReference type="AlphaFoldDB" id="A0A4Y2MMC5"/>
<keyword evidence="2" id="KW-0963">Cytoplasm</keyword>
<evidence type="ECO:0000313" key="6">
    <source>
        <dbReference type="Proteomes" id="UP000499080"/>
    </source>
</evidence>
<evidence type="ECO:0000259" key="4">
    <source>
        <dbReference type="Pfam" id="PF13925"/>
    </source>
</evidence>